<organism evidence="2 3">
    <name type="scientific">Paenibacillus qinlingensis</name>
    <dbReference type="NCBI Taxonomy" id="1837343"/>
    <lineage>
        <taxon>Bacteria</taxon>
        <taxon>Bacillati</taxon>
        <taxon>Bacillota</taxon>
        <taxon>Bacilli</taxon>
        <taxon>Bacillales</taxon>
        <taxon>Paenibacillaceae</taxon>
        <taxon>Paenibacillus</taxon>
    </lineage>
</organism>
<dbReference type="Gene3D" id="3.40.50.1820">
    <property type="entry name" value="alpha/beta hydrolase"/>
    <property type="match status" value="1"/>
</dbReference>
<protein>
    <submittedName>
        <fullName evidence="2">Pimeloyl-ACP methyl ester carboxylesterase</fullName>
    </submittedName>
</protein>
<dbReference type="InterPro" id="IPR010463">
    <property type="entry name" value="DUF1057"/>
</dbReference>
<dbReference type="EMBL" id="JAVDSB010000001">
    <property type="protein sequence ID" value="MDR6549154.1"/>
    <property type="molecule type" value="Genomic_DNA"/>
</dbReference>
<dbReference type="RefSeq" id="WP_310222898.1">
    <property type="nucleotide sequence ID" value="NZ_JAVDSB010000001.1"/>
</dbReference>
<evidence type="ECO:0000313" key="2">
    <source>
        <dbReference type="EMBL" id="MDR6549154.1"/>
    </source>
</evidence>
<feature type="transmembrane region" description="Helical" evidence="1">
    <location>
        <begin position="53"/>
        <end position="76"/>
    </location>
</feature>
<keyword evidence="1" id="KW-0812">Transmembrane</keyword>
<reference evidence="2 3" key="1">
    <citation type="submission" date="2023-07" db="EMBL/GenBank/DDBJ databases">
        <title>Sorghum-associated microbial communities from plants grown in Nebraska, USA.</title>
        <authorList>
            <person name="Schachtman D."/>
        </authorList>
    </citation>
    <scope>NUCLEOTIDE SEQUENCE [LARGE SCALE GENOMIC DNA]</scope>
    <source>
        <strain evidence="2 3">CC258</strain>
    </source>
</reference>
<name>A0ABU1NP56_9BACL</name>
<feature type="transmembrane region" description="Helical" evidence="1">
    <location>
        <begin position="88"/>
        <end position="109"/>
    </location>
</feature>
<keyword evidence="1" id="KW-0472">Membrane</keyword>
<feature type="transmembrane region" description="Helical" evidence="1">
    <location>
        <begin position="7"/>
        <end position="33"/>
    </location>
</feature>
<comment type="caution">
    <text evidence="2">The sequence shown here is derived from an EMBL/GenBank/DDBJ whole genome shotgun (WGS) entry which is preliminary data.</text>
</comment>
<evidence type="ECO:0000256" key="1">
    <source>
        <dbReference type="SAM" id="Phobius"/>
    </source>
</evidence>
<dbReference type="Pfam" id="PF06342">
    <property type="entry name" value="DUF1057"/>
    <property type="match status" value="1"/>
</dbReference>
<dbReference type="Proteomes" id="UP001267290">
    <property type="component" value="Unassembled WGS sequence"/>
</dbReference>
<sequence length="373" mass="42382">MEFRKKGFLMITVFFACLSVVGVASYLISYKVIMWSKKLDQWKLGDLEFLKKYAFEIQIFAISSIILLILSTIIFIKMNQKQGRKLKIVVTLTFSILVGTYLCLCLFIYHNLNGMIHINHLVYQPKKLDQASSDQISLLYSHAEEIKINTTDNIQLQGWLLRNTDNDKQTPLIIYFGGSSEEVSDMLSIAEILDGWSIALINYRSFGRSEGEPSEQNLYLDANAIYDYFSKRSDIDKTKIVSMGYSRGTGVAVNLSKERPTSGTILVSPYDNYAKLLGTNLSNTLQLHHMFPLSLFIEETFNSIKKAPSIHTPLLCLAGDLDRNIPIAYSKKLVDKWGGEKIMKTIYRGDHSLLFSSGEAWKEIKSFLKTISL</sequence>
<dbReference type="PANTHER" id="PTHR12277">
    <property type="entry name" value="ALPHA/BETA HYDROLASE DOMAIN-CONTAINING PROTEIN"/>
    <property type="match status" value="1"/>
</dbReference>
<keyword evidence="3" id="KW-1185">Reference proteome</keyword>
<proteinExistence type="predicted"/>
<accession>A0ABU1NP56</accession>
<keyword evidence="1" id="KW-1133">Transmembrane helix</keyword>
<evidence type="ECO:0000313" key="3">
    <source>
        <dbReference type="Proteomes" id="UP001267290"/>
    </source>
</evidence>
<dbReference type="PROSITE" id="PS51257">
    <property type="entry name" value="PROKAR_LIPOPROTEIN"/>
    <property type="match status" value="1"/>
</dbReference>
<dbReference type="PANTHER" id="PTHR12277:SF81">
    <property type="entry name" value="PROTEIN ABHD13"/>
    <property type="match status" value="1"/>
</dbReference>
<gene>
    <name evidence="2" type="ORF">J2736_000337</name>
</gene>
<dbReference type="SUPFAM" id="SSF53474">
    <property type="entry name" value="alpha/beta-Hydrolases"/>
    <property type="match status" value="1"/>
</dbReference>
<dbReference type="InterPro" id="IPR029058">
    <property type="entry name" value="AB_hydrolase_fold"/>
</dbReference>